<dbReference type="EMBL" id="AUND01000001">
    <property type="protein sequence ID" value="KEO56283.1"/>
    <property type="molecule type" value="Genomic_DNA"/>
</dbReference>
<feature type="coiled-coil region" evidence="2">
    <location>
        <begin position="118"/>
        <end position="176"/>
    </location>
</feature>
<dbReference type="PANTHER" id="PTHR30469:SF29">
    <property type="entry name" value="BLR2860 PROTEIN"/>
    <property type="match status" value="1"/>
</dbReference>
<evidence type="ECO:0000256" key="3">
    <source>
        <dbReference type="SAM" id="Phobius"/>
    </source>
</evidence>
<dbReference type="Gene3D" id="1.10.287.470">
    <property type="entry name" value="Helix hairpin bin"/>
    <property type="match status" value="1"/>
</dbReference>
<dbReference type="InterPro" id="IPR058792">
    <property type="entry name" value="Beta-barrel_RND_2"/>
</dbReference>
<name>A0A074JL05_9RHOB</name>
<evidence type="ECO:0000313" key="7">
    <source>
        <dbReference type="Proteomes" id="UP000027432"/>
    </source>
</evidence>
<keyword evidence="3" id="KW-1133">Transmembrane helix</keyword>
<organism evidence="6 7">
    <name type="scientific">Thioclava pacifica DSM 10166</name>
    <dbReference type="NCBI Taxonomy" id="1353537"/>
    <lineage>
        <taxon>Bacteria</taxon>
        <taxon>Pseudomonadati</taxon>
        <taxon>Pseudomonadota</taxon>
        <taxon>Alphaproteobacteria</taxon>
        <taxon>Rhodobacterales</taxon>
        <taxon>Paracoccaceae</taxon>
        <taxon>Thioclava</taxon>
    </lineage>
</organism>
<evidence type="ECO:0000256" key="1">
    <source>
        <dbReference type="ARBA" id="ARBA00009477"/>
    </source>
</evidence>
<dbReference type="Gene3D" id="2.40.50.100">
    <property type="match status" value="1"/>
</dbReference>
<dbReference type="AlphaFoldDB" id="A0A074JL05"/>
<protein>
    <submittedName>
        <fullName evidence="6">Uncharacterized protein</fullName>
    </submittedName>
</protein>
<dbReference type="GO" id="GO:0015562">
    <property type="term" value="F:efflux transmembrane transporter activity"/>
    <property type="evidence" value="ECO:0007669"/>
    <property type="project" value="TreeGrafter"/>
</dbReference>
<dbReference type="Pfam" id="PF25954">
    <property type="entry name" value="Beta-barrel_RND_2"/>
    <property type="match status" value="1"/>
</dbReference>
<evidence type="ECO:0000256" key="2">
    <source>
        <dbReference type="SAM" id="Coils"/>
    </source>
</evidence>
<dbReference type="eggNOG" id="COG0845">
    <property type="taxonomic scope" value="Bacteria"/>
</dbReference>
<feature type="domain" description="Multidrug resistance protein MdtA-like barrel-sandwich hybrid" evidence="4">
    <location>
        <begin position="77"/>
        <end position="201"/>
    </location>
</feature>
<comment type="similarity">
    <text evidence="1">Belongs to the membrane fusion protein (MFP) (TC 8.A.1) family.</text>
</comment>
<reference evidence="6 7" key="1">
    <citation type="submission" date="2013-07" db="EMBL/GenBank/DDBJ databases">
        <title>Thioclava pacifica DSM 10166 Genome Sequencing.</title>
        <authorList>
            <person name="Lai Q."/>
            <person name="Shao Z."/>
        </authorList>
    </citation>
    <scope>NUCLEOTIDE SEQUENCE [LARGE SCALE GENOMIC DNA]</scope>
    <source>
        <strain evidence="6 7">DSM 10166</strain>
    </source>
</reference>
<keyword evidence="3" id="KW-0812">Transmembrane</keyword>
<dbReference type="InterPro" id="IPR006143">
    <property type="entry name" value="RND_pump_MFP"/>
</dbReference>
<keyword evidence="3" id="KW-0472">Membrane</keyword>
<dbReference type="Proteomes" id="UP000027432">
    <property type="component" value="Unassembled WGS sequence"/>
</dbReference>
<dbReference type="Pfam" id="PF25917">
    <property type="entry name" value="BSH_RND"/>
    <property type="match status" value="1"/>
</dbReference>
<dbReference type="OrthoDB" id="9806939at2"/>
<feature type="transmembrane region" description="Helical" evidence="3">
    <location>
        <begin position="6"/>
        <end position="21"/>
    </location>
</feature>
<comment type="caution">
    <text evidence="6">The sequence shown here is derived from an EMBL/GenBank/DDBJ whole genome shotgun (WGS) entry which is preliminary data.</text>
</comment>
<dbReference type="PANTHER" id="PTHR30469">
    <property type="entry name" value="MULTIDRUG RESISTANCE PROTEIN MDTA"/>
    <property type="match status" value="1"/>
</dbReference>
<feature type="domain" description="CusB-like beta-barrel" evidence="5">
    <location>
        <begin position="215"/>
        <end position="282"/>
    </location>
</feature>
<dbReference type="RefSeq" id="WP_051692107.1">
    <property type="nucleotide sequence ID" value="NZ_AUND01000001.1"/>
</dbReference>
<keyword evidence="7" id="KW-1185">Reference proteome</keyword>
<dbReference type="NCBIfam" id="TIGR01730">
    <property type="entry name" value="RND_mfp"/>
    <property type="match status" value="1"/>
</dbReference>
<accession>A0A074JL05</accession>
<dbReference type="STRING" id="1353537.TP2_01800"/>
<evidence type="ECO:0000259" key="5">
    <source>
        <dbReference type="Pfam" id="PF25954"/>
    </source>
</evidence>
<gene>
    <name evidence="6" type="ORF">TP2_01800</name>
</gene>
<dbReference type="Gene3D" id="2.40.420.20">
    <property type="match status" value="1"/>
</dbReference>
<sequence>MRPIPILNAILVLVALYLLVFERDRLMGYLGDAASPTQEEQAAQAEGEPAVPVQAIASTAQPVDQGVLTRGQTEAARRVEVRAETTGKVISEPLGKGAQVEQGQILCKLDPGTRPAALAEAQARLDEAKLNATAAQKLQAGGYRSDTAAASAQSALEAAMAAVEAAQTELARLEITAPFAGRIEEDTAELGALLSSGGLCATVIQLDPIKLVGFVPETEIDRVHDGARVGARLATGREVLGRVTFVSQSADAATRTFRVEAEVANADNSIREGQTVEMIVAADGTKAHFLPASAMTLNDDGKLGVRLAVDGKAHFAPVTFLRDTPEGVWLAGLPEDATVIVVGQEYVTEGSPVAVTLVDHAPGDVAEDTPVPGTPAPESAQ</sequence>
<keyword evidence="2" id="KW-0175">Coiled coil</keyword>
<dbReference type="InterPro" id="IPR058625">
    <property type="entry name" value="MdtA-like_BSH"/>
</dbReference>
<dbReference type="Gene3D" id="2.40.30.170">
    <property type="match status" value="1"/>
</dbReference>
<dbReference type="SUPFAM" id="SSF111369">
    <property type="entry name" value="HlyD-like secretion proteins"/>
    <property type="match status" value="1"/>
</dbReference>
<dbReference type="GO" id="GO:1990281">
    <property type="term" value="C:efflux pump complex"/>
    <property type="evidence" value="ECO:0007669"/>
    <property type="project" value="TreeGrafter"/>
</dbReference>
<proteinExistence type="inferred from homology"/>
<evidence type="ECO:0000259" key="4">
    <source>
        <dbReference type="Pfam" id="PF25917"/>
    </source>
</evidence>
<evidence type="ECO:0000313" key="6">
    <source>
        <dbReference type="EMBL" id="KEO56283.1"/>
    </source>
</evidence>